<evidence type="ECO:0000313" key="2">
    <source>
        <dbReference type="EMBL" id="HIV39701.1"/>
    </source>
</evidence>
<gene>
    <name evidence="2" type="ORF">H9747_12025</name>
</gene>
<dbReference type="PANTHER" id="PTHR43546">
    <property type="entry name" value="UPF0173 METAL-DEPENDENT HYDROLASE MJ1163-RELATED"/>
    <property type="match status" value="1"/>
</dbReference>
<organism evidence="2 3">
    <name type="scientific">Candidatus Blautia stercorigallinarum</name>
    <dbReference type="NCBI Taxonomy" id="2838501"/>
    <lineage>
        <taxon>Bacteria</taxon>
        <taxon>Bacillati</taxon>
        <taxon>Bacillota</taxon>
        <taxon>Clostridia</taxon>
        <taxon>Lachnospirales</taxon>
        <taxon>Lachnospiraceae</taxon>
        <taxon>Blautia</taxon>
    </lineage>
</organism>
<protein>
    <submittedName>
        <fullName evidence="2">MBL fold metallo-hydrolase</fullName>
    </submittedName>
</protein>
<dbReference type="InterPro" id="IPR036866">
    <property type="entry name" value="RibonucZ/Hydroxyglut_hydro"/>
</dbReference>
<dbReference type="InterPro" id="IPR050114">
    <property type="entry name" value="UPF0173_UPF0282_UlaG_hydrolase"/>
</dbReference>
<name>A0A9D1PEZ8_9FIRM</name>
<dbReference type="SUPFAM" id="SSF56281">
    <property type="entry name" value="Metallo-hydrolase/oxidoreductase"/>
    <property type="match status" value="1"/>
</dbReference>
<sequence length="279" mass="32146">MSNKWYKKGSELLREIEETCLPKELCSLWYIGQMGMILKWKGTVLCMDPVLGAMPGEDGEDRRNYPIPFLPEELRADYVFCTHDHGDHMHQETLVKLAERNPQMKMVLPLPLVEKALSFGIPREQLLGLCQDQEITLEEGIQVNPAATAHETYQFDQEGHSLTLGYEIRLGDRRVFHSGDTIATRELIDKLRKSHGIDAAMVPINGRDLERNEQDIVGNMNSREACWFASEIGADLTIPLHYDMIGGNEENPLVFADYMERYYPEKKYHIFRLGERYIL</sequence>
<comment type="caution">
    <text evidence="2">The sequence shown here is derived from an EMBL/GenBank/DDBJ whole genome shotgun (WGS) entry which is preliminary data.</text>
</comment>
<dbReference type="Pfam" id="PF12706">
    <property type="entry name" value="Lactamase_B_2"/>
    <property type="match status" value="1"/>
</dbReference>
<feature type="domain" description="Metallo-beta-lactamase" evidence="1">
    <location>
        <begin position="48"/>
        <end position="242"/>
    </location>
</feature>
<reference evidence="2" key="2">
    <citation type="submission" date="2021-04" db="EMBL/GenBank/DDBJ databases">
        <authorList>
            <person name="Gilroy R."/>
        </authorList>
    </citation>
    <scope>NUCLEOTIDE SEQUENCE</scope>
    <source>
        <strain evidence="2">CHK195-9823</strain>
    </source>
</reference>
<dbReference type="Gene3D" id="3.60.15.10">
    <property type="entry name" value="Ribonuclease Z/Hydroxyacylglutathione hydrolase-like"/>
    <property type="match status" value="1"/>
</dbReference>
<dbReference type="Proteomes" id="UP000886814">
    <property type="component" value="Unassembled WGS sequence"/>
</dbReference>
<dbReference type="InterPro" id="IPR001279">
    <property type="entry name" value="Metallo-B-lactamas"/>
</dbReference>
<evidence type="ECO:0000259" key="1">
    <source>
        <dbReference type="Pfam" id="PF12706"/>
    </source>
</evidence>
<dbReference type="EMBL" id="DXIQ01000082">
    <property type="protein sequence ID" value="HIV39701.1"/>
    <property type="molecule type" value="Genomic_DNA"/>
</dbReference>
<proteinExistence type="predicted"/>
<reference evidence="2" key="1">
    <citation type="journal article" date="2021" name="PeerJ">
        <title>Extensive microbial diversity within the chicken gut microbiome revealed by metagenomics and culture.</title>
        <authorList>
            <person name="Gilroy R."/>
            <person name="Ravi A."/>
            <person name="Getino M."/>
            <person name="Pursley I."/>
            <person name="Horton D.L."/>
            <person name="Alikhan N.F."/>
            <person name="Baker D."/>
            <person name="Gharbi K."/>
            <person name="Hall N."/>
            <person name="Watson M."/>
            <person name="Adriaenssens E.M."/>
            <person name="Foster-Nyarko E."/>
            <person name="Jarju S."/>
            <person name="Secka A."/>
            <person name="Antonio M."/>
            <person name="Oren A."/>
            <person name="Chaudhuri R.R."/>
            <person name="La Ragione R."/>
            <person name="Hildebrand F."/>
            <person name="Pallen M.J."/>
        </authorList>
    </citation>
    <scope>NUCLEOTIDE SEQUENCE</scope>
    <source>
        <strain evidence="2">CHK195-9823</strain>
    </source>
</reference>
<dbReference type="AlphaFoldDB" id="A0A9D1PEZ8"/>
<evidence type="ECO:0000313" key="3">
    <source>
        <dbReference type="Proteomes" id="UP000886814"/>
    </source>
</evidence>
<accession>A0A9D1PEZ8</accession>